<dbReference type="InterPro" id="IPR029063">
    <property type="entry name" value="SAM-dependent_MTases_sf"/>
</dbReference>
<dbReference type="InterPro" id="IPR004573">
    <property type="entry name" value="rRNA_ssu_MeTfrase_B"/>
</dbReference>
<feature type="binding site" evidence="13">
    <location>
        <begin position="257"/>
        <end position="263"/>
    </location>
    <ligand>
        <name>S-adenosyl-L-methionine</name>
        <dbReference type="ChEBI" id="CHEBI:59789"/>
    </ligand>
</feature>
<keyword evidence="5" id="KW-0698">rRNA processing</keyword>
<dbReference type="InterPro" id="IPR049560">
    <property type="entry name" value="MeTrfase_RsmB-F_NOP2_cat"/>
</dbReference>
<dbReference type="Gene3D" id="1.10.940.10">
    <property type="entry name" value="NusB-like"/>
    <property type="match status" value="1"/>
</dbReference>
<feature type="binding site" evidence="13">
    <location>
        <position position="308"/>
    </location>
    <ligand>
        <name>S-adenosyl-L-methionine</name>
        <dbReference type="ChEBI" id="CHEBI:59789"/>
    </ligand>
</feature>
<dbReference type="PROSITE" id="PS51686">
    <property type="entry name" value="SAM_MT_RSMB_NOP"/>
    <property type="match status" value="1"/>
</dbReference>
<feature type="binding site" evidence="13">
    <location>
        <position position="326"/>
    </location>
    <ligand>
        <name>S-adenosyl-L-methionine</name>
        <dbReference type="ChEBI" id="CHEBI:59789"/>
    </ligand>
</feature>
<evidence type="ECO:0000256" key="5">
    <source>
        <dbReference type="ARBA" id="ARBA00022552"/>
    </source>
</evidence>
<dbReference type="InterPro" id="IPR054728">
    <property type="entry name" value="RsmB-like_ferredoxin"/>
</dbReference>
<keyword evidence="4" id="KW-0963">Cytoplasm</keyword>
<comment type="subcellular location">
    <subcellularLocation>
        <location evidence="2">Cytoplasm</location>
    </subcellularLocation>
</comment>
<dbReference type="GO" id="GO:0005737">
    <property type="term" value="C:cytoplasm"/>
    <property type="evidence" value="ECO:0007669"/>
    <property type="project" value="UniProtKB-SubCell"/>
</dbReference>
<comment type="similarity">
    <text evidence="13">Belongs to the class I-like SAM-binding methyltransferase superfamily. RsmB/NOP family.</text>
</comment>
<dbReference type="Gene3D" id="3.30.70.1170">
    <property type="entry name" value="Sun protein, domain 3"/>
    <property type="match status" value="1"/>
</dbReference>
<keyword evidence="9 13" id="KW-0694">RNA-binding</keyword>
<protein>
    <recommendedName>
        <fullName evidence="3">16S rRNA (cytosine(967)-C(5))-methyltransferase</fullName>
        <ecNumber evidence="3">2.1.1.176</ecNumber>
    </recommendedName>
    <alternativeName>
        <fullName evidence="10">16S rRNA m5C967 methyltransferase</fullName>
    </alternativeName>
    <alternativeName>
        <fullName evidence="11">rRNA (cytosine-C(5)-)-methyltransferase RsmB</fullName>
    </alternativeName>
</protein>
<dbReference type="InterPro" id="IPR023267">
    <property type="entry name" value="RCMT"/>
</dbReference>
<dbReference type="EMBL" id="DVOF01000006">
    <property type="protein sequence ID" value="HIV01993.1"/>
    <property type="molecule type" value="Genomic_DNA"/>
</dbReference>
<reference evidence="15" key="1">
    <citation type="submission" date="2020-10" db="EMBL/GenBank/DDBJ databases">
        <authorList>
            <person name="Gilroy R."/>
        </authorList>
    </citation>
    <scope>NUCLEOTIDE SEQUENCE</scope>
    <source>
        <strain evidence="15">4920</strain>
    </source>
</reference>
<evidence type="ECO:0000256" key="7">
    <source>
        <dbReference type="ARBA" id="ARBA00022679"/>
    </source>
</evidence>
<evidence type="ECO:0000256" key="2">
    <source>
        <dbReference type="ARBA" id="ARBA00004496"/>
    </source>
</evidence>
<comment type="function">
    <text evidence="1">Specifically methylates the cytosine at position 967 (m5C967) of 16S rRNA.</text>
</comment>
<dbReference type="PANTHER" id="PTHR22807:SF53">
    <property type="entry name" value="RIBOSOMAL RNA SMALL SUBUNIT METHYLTRANSFERASE B-RELATED"/>
    <property type="match status" value="1"/>
</dbReference>
<sequence length="444" mass="49023">MGQNNARNCALKTLYKIEQEGAFSNMALKETLHGSTLSVPDRGLVTTLVYGCVRYRRYLDYVIAQFSSVKLKKLSPYVLLILRMGVYQIMKLDRVPDRAAVDESVKLAAKYAYRAKGFVNALLRRLAAQKVHIRLPEETAERLGVAYSYPDEIVSMWLSAYGEEFTEQLLAAGNESAPATVRVNTLKTDRAALTECLRGEGVMAQETCVEDMLSFTGAEVAALDSYQEGLFIPQGIGSYFAGAALNPNPGDTVLDLCAAPGGKSTHLAQLMQNQGKVYAFDIHEHKLKLIGQNAARMGINIIETACADASVPMERFFGCADAVLVDVPCSGLGIIRKKPDIKWSFDADEQRALTELQYRILSEAGRYVKPGGTLVYSTCTIAQAENQDVVERFLRENAAFAPDSLEPYLPKELQKPTAKEGYIQFFPNTDGIDGFFLCRMKRKG</sequence>
<evidence type="ECO:0000256" key="11">
    <source>
        <dbReference type="ARBA" id="ARBA00031088"/>
    </source>
</evidence>
<name>A0A9D1NF52_9FIRM</name>
<feature type="active site" description="Nucleophile" evidence="13">
    <location>
        <position position="379"/>
    </location>
</feature>
<evidence type="ECO:0000313" key="15">
    <source>
        <dbReference type="EMBL" id="HIV01993.1"/>
    </source>
</evidence>
<dbReference type="FunFam" id="3.40.50.150:FF:000022">
    <property type="entry name" value="Ribosomal RNA small subunit methyltransferase B"/>
    <property type="match status" value="1"/>
</dbReference>
<keyword evidence="7 13" id="KW-0808">Transferase</keyword>
<evidence type="ECO:0000256" key="12">
    <source>
        <dbReference type="ARBA" id="ARBA00047283"/>
    </source>
</evidence>
<dbReference type="SUPFAM" id="SSF48013">
    <property type="entry name" value="NusB-like"/>
    <property type="match status" value="1"/>
</dbReference>
<feature type="domain" description="SAM-dependent MTase RsmB/NOP-type" evidence="14">
    <location>
        <begin position="169"/>
        <end position="443"/>
    </location>
</feature>
<evidence type="ECO:0000256" key="4">
    <source>
        <dbReference type="ARBA" id="ARBA00022490"/>
    </source>
</evidence>
<dbReference type="InterPro" id="IPR006027">
    <property type="entry name" value="NusB_RsmB_TIM44"/>
</dbReference>
<evidence type="ECO:0000256" key="10">
    <source>
        <dbReference type="ARBA" id="ARBA00030399"/>
    </source>
</evidence>
<gene>
    <name evidence="15" type="primary">rsmB</name>
    <name evidence="15" type="ORF">IAC74_00355</name>
</gene>
<dbReference type="NCBIfam" id="NF011494">
    <property type="entry name" value="PRK14902.1"/>
    <property type="match status" value="1"/>
</dbReference>
<dbReference type="GO" id="GO:0003723">
    <property type="term" value="F:RNA binding"/>
    <property type="evidence" value="ECO:0007669"/>
    <property type="project" value="UniProtKB-UniRule"/>
</dbReference>
<dbReference type="GO" id="GO:0008649">
    <property type="term" value="F:rRNA methyltransferase activity"/>
    <property type="evidence" value="ECO:0007669"/>
    <property type="project" value="InterPro"/>
</dbReference>
<keyword evidence="8 13" id="KW-0949">S-adenosyl-L-methionine</keyword>
<feature type="binding site" evidence="13">
    <location>
        <position position="281"/>
    </location>
    <ligand>
        <name>S-adenosyl-L-methionine</name>
        <dbReference type="ChEBI" id="CHEBI:59789"/>
    </ligand>
</feature>
<evidence type="ECO:0000256" key="13">
    <source>
        <dbReference type="PROSITE-ProRule" id="PRU01023"/>
    </source>
</evidence>
<dbReference type="Gene3D" id="3.40.50.150">
    <property type="entry name" value="Vaccinia Virus protein VP39"/>
    <property type="match status" value="1"/>
</dbReference>
<dbReference type="EC" id="2.1.1.176" evidence="3"/>
<evidence type="ECO:0000256" key="1">
    <source>
        <dbReference type="ARBA" id="ARBA00002724"/>
    </source>
</evidence>
<dbReference type="InterPro" id="IPR001678">
    <property type="entry name" value="MeTrfase_RsmB-F_NOP2_dom"/>
</dbReference>
<dbReference type="NCBIfam" id="TIGR00563">
    <property type="entry name" value="rsmB"/>
    <property type="match status" value="1"/>
</dbReference>
<dbReference type="SUPFAM" id="SSF53335">
    <property type="entry name" value="S-adenosyl-L-methionine-dependent methyltransferases"/>
    <property type="match status" value="1"/>
</dbReference>
<keyword evidence="6 13" id="KW-0489">Methyltransferase</keyword>
<dbReference type="Pfam" id="PF22458">
    <property type="entry name" value="RsmF-B_ferredox"/>
    <property type="match status" value="1"/>
</dbReference>
<evidence type="ECO:0000256" key="6">
    <source>
        <dbReference type="ARBA" id="ARBA00022603"/>
    </source>
</evidence>
<evidence type="ECO:0000313" key="16">
    <source>
        <dbReference type="Proteomes" id="UP000886743"/>
    </source>
</evidence>
<organism evidence="15 16">
    <name type="scientific">Candidatus Aphodoplasma excrementigallinarum</name>
    <dbReference type="NCBI Taxonomy" id="2840673"/>
    <lineage>
        <taxon>Bacteria</taxon>
        <taxon>Bacillati</taxon>
        <taxon>Bacillota</taxon>
        <taxon>Clostridia</taxon>
        <taxon>Eubacteriales</taxon>
        <taxon>Candidatus Aphodoplasma</taxon>
    </lineage>
</organism>
<dbReference type="AlphaFoldDB" id="A0A9D1NF52"/>
<dbReference type="Pfam" id="PF01029">
    <property type="entry name" value="NusB"/>
    <property type="match status" value="1"/>
</dbReference>
<evidence type="ECO:0000256" key="9">
    <source>
        <dbReference type="ARBA" id="ARBA00022884"/>
    </source>
</evidence>
<dbReference type="Pfam" id="PF01189">
    <property type="entry name" value="Methyltr_RsmB-F"/>
    <property type="match status" value="1"/>
</dbReference>
<evidence type="ECO:0000256" key="8">
    <source>
        <dbReference type="ARBA" id="ARBA00022691"/>
    </source>
</evidence>
<evidence type="ECO:0000259" key="14">
    <source>
        <dbReference type="PROSITE" id="PS51686"/>
    </source>
</evidence>
<reference evidence="15" key="2">
    <citation type="journal article" date="2021" name="PeerJ">
        <title>Extensive microbial diversity within the chicken gut microbiome revealed by metagenomics and culture.</title>
        <authorList>
            <person name="Gilroy R."/>
            <person name="Ravi A."/>
            <person name="Getino M."/>
            <person name="Pursley I."/>
            <person name="Horton D.L."/>
            <person name="Alikhan N.F."/>
            <person name="Baker D."/>
            <person name="Gharbi K."/>
            <person name="Hall N."/>
            <person name="Watson M."/>
            <person name="Adriaenssens E.M."/>
            <person name="Foster-Nyarko E."/>
            <person name="Jarju S."/>
            <person name="Secka A."/>
            <person name="Antonio M."/>
            <person name="Oren A."/>
            <person name="Chaudhuri R.R."/>
            <person name="La Ragione R."/>
            <person name="Hildebrand F."/>
            <person name="Pallen M.J."/>
        </authorList>
    </citation>
    <scope>NUCLEOTIDE SEQUENCE</scope>
    <source>
        <strain evidence="15">4920</strain>
    </source>
</reference>
<dbReference type="PANTHER" id="PTHR22807">
    <property type="entry name" value="NOP2 YEAST -RELATED NOL1/NOP2/FMU SUN DOMAIN-CONTAINING"/>
    <property type="match status" value="1"/>
</dbReference>
<dbReference type="CDD" id="cd02440">
    <property type="entry name" value="AdoMet_MTases"/>
    <property type="match status" value="1"/>
</dbReference>
<comment type="catalytic activity">
    <reaction evidence="12">
        <text>cytidine(967) in 16S rRNA + S-adenosyl-L-methionine = 5-methylcytidine(967) in 16S rRNA + S-adenosyl-L-homocysteine + H(+)</text>
        <dbReference type="Rhea" id="RHEA:42748"/>
        <dbReference type="Rhea" id="RHEA-COMP:10219"/>
        <dbReference type="Rhea" id="RHEA-COMP:10220"/>
        <dbReference type="ChEBI" id="CHEBI:15378"/>
        <dbReference type="ChEBI" id="CHEBI:57856"/>
        <dbReference type="ChEBI" id="CHEBI:59789"/>
        <dbReference type="ChEBI" id="CHEBI:74483"/>
        <dbReference type="ChEBI" id="CHEBI:82748"/>
        <dbReference type="EC" id="2.1.1.176"/>
    </reaction>
</comment>
<dbReference type="GO" id="GO:0006355">
    <property type="term" value="P:regulation of DNA-templated transcription"/>
    <property type="evidence" value="ECO:0007669"/>
    <property type="project" value="InterPro"/>
</dbReference>
<dbReference type="Proteomes" id="UP000886743">
    <property type="component" value="Unassembled WGS sequence"/>
</dbReference>
<dbReference type="InterPro" id="IPR035926">
    <property type="entry name" value="NusB-like_sf"/>
</dbReference>
<dbReference type="PRINTS" id="PR02008">
    <property type="entry name" value="RCMTFAMILY"/>
</dbReference>
<proteinExistence type="inferred from homology"/>
<evidence type="ECO:0000256" key="3">
    <source>
        <dbReference type="ARBA" id="ARBA00012140"/>
    </source>
</evidence>
<accession>A0A9D1NF52</accession>
<comment type="caution">
    <text evidence="15">The sequence shown here is derived from an EMBL/GenBank/DDBJ whole genome shotgun (WGS) entry which is preliminary data.</text>
</comment>